<accession>A0A0N8SUY7</accession>
<dbReference type="Gene3D" id="2.30.120.10">
    <property type="match status" value="1"/>
</dbReference>
<dbReference type="PANTHER" id="PTHR34218:SF5">
    <property type="entry name" value="PENICILLIN ACYLASE FAMILY PROTEIN"/>
    <property type="match status" value="1"/>
</dbReference>
<keyword evidence="3" id="KW-0732">Signal</keyword>
<dbReference type="AlphaFoldDB" id="A0A0N8SUY7"/>
<gene>
    <name evidence="9" type="ORF">ALP48_04966</name>
</gene>
<protein>
    <submittedName>
        <fullName evidence="9">Penicillin amidase</fullName>
    </submittedName>
</protein>
<evidence type="ECO:0000313" key="10">
    <source>
        <dbReference type="Proteomes" id="UP000268096"/>
    </source>
</evidence>
<keyword evidence="8" id="KW-0479">Metal-binding</keyword>
<dbReference type="InterPro" id="IPR023343">
    <property type="entry name" value="Penicillin_amidase_dom1"/>
</dbReference>
<dbReference type="GO" id="GO:0046872">
    <property type="term" value="F:metal ion binding"/>
    <property type="evidence" value="ECO:0007669"/>
    <property type="project" value="UniProtKB-KW"/>
</dbReference>
<evidence type="ECO:0000256" key="6">
    <source>
        <dbReference type="ARBA" id="ARBA00023145"/>
    </source>
</evidence>
<comment type="caution">
    <text evidence="9">The sequence shown here is derived from an EMBL/GenBank/DDBJ whole genome shotgun (WGS) entry which is preliminary data.</text>
</comment>
<evidence type="ECO:0000256" key="1">
    <source>
        <dbReference type="ARBA" id="ARBA00004418"/>
    </source>
</evidence>
<feature type="binding site" evidence="8">
    <location>
        <position position="383"/>
    </location>
    <ligand>
        <name>Ca(2+)</name>
        <dbReference type="ChEBI" id="CHEBI:29108"/>
    </ligand>
</feature>
<evidence type="ECO:0000256" key="3">
    <source>
        <dbReference type="ARBA" id="ARBA00022729"/>
    </source>
</evidence>
<keyword evidence="5" id="KW-0378">Hydrolase</keyword>
<dbReference type="SUPFAM" id="SSF56235">
    <property type="entry name" value="N-terminal nucleophile aminohydrolases (Ntn hydrolases)"/>
    <property type="match status" value="1"/>
</dbReference>
<dbReference type="Gene3D" id="3.60.20.10">
    <property type="entry name" value="Glutamine Phosphoribosylpyrophosphate, subunit 1, domain 1"/>
    <property type="match status" value="1"/>
</dbReference>
<dbReference type="InterPro" id="IPR043147">
    <property type="entry name" value="Penicillin_amidase_A-knob"/>
</dbReference>
<dbReference type="InterPro" id="IPR014395">
    <property type="entry name" value="Pen/GL7ACA/AHL_acylase"/>
</dbReference>
<organism evidence="9 10">
    <name type="scientific">Pseudomonas syringae pv. solidagae</name>
    <dbReference type="NCBI Taxonomy" id="264458"/>
    <lineage>
        <taxon>Bacteria</taxon>
        <taxon>Pseudomonadati</taxon>
        <taxon>Pseudomonadota</taxon>
        <taxon>Gammaproteobacteria</taxon>
        <taxon>Pseudomonadales</taxon>
        <taxon>Pseudomonadaceae</taxon>
        <taxon>Pseudomonas</taxon>
        <taxon>Pseudomonas syringae</taxon>
    </lineage>
</organism>
<dbReference type="InterPro" id="IPR043146">
    <property type="entry name" value="Penicillin_amidase_N_B-knob"/>
</dbReference>
<comment type="similarity">
    <text evidence="2">Belongs to the peptidase S45 family.</text>
</comment>
<feature type="active site" description="Nucleophile" evidence="7">
    <location>
        <position position="309"/>
    </location>
</feature>
<dbReference type="Gene3D" id="1.10.1400.10">
    <property type="match status" value="1"/>
</dbReference>
<evidence type="ECO:0000256" key="4">
    <source>
        <dbReference type="ARBA" id="ARBA00022764"/>
    </source>
</evidence>
<dbReference type="Proteomes" id="UP000268096">
    <property type="component" value="Unassembled WGS sequence"/>
</dbReference>
<evidence type="ECO:0000256" key="8">
    <source>
        <dbReference type="PIRSR" id="PIRSR001227-2"/>
    </source>
</evidence>
<evidence type="ECO:0000256" key="7">
    <source>
        <dbReference type="PIRSR" id="PIRSR001227-1"/>
    </source>
</evidence>
<keyword evidence="4" id="KW-0574">Periplasm</keyword>
<dbReference type="PIRSF" id="PIRSF001227">
    <property type="entry name" value="Pen_acylase"/>
    <property type="match status" value="1"/>
</dbReference>
<dbReference type="Pfam" id="PF01804">
    <property type="entry name" value="Penicil_amidase"/>
    <property type="match status" value="1"/>
</dbReference>
<dbReference type="InterPro" id="IPR002692">
    <property type="entry name" value="S45"/>
</dbReference>
<dbReference type="EMBL" id="RBTH01000117">
    <property type="protein sequence ID" value="RMT48207.1"/>
    <property type="molecule type" value="Genomic_DNA"/>
</dbReference>
<keyword evidence="6" id="KW-0865">Zymogen</keyword>
<dbReference type="CDD" id="cd03747">
    <property type="entry name" value="Ntn_PGA_like"/>
    <property type="match status" value="1"/>
</dbReference>
<dbReference type="PANTHER" id="PTHR34218">
    <property type="entry name" value="PEPTIDASE S45 PENICILLIN AMIDASE"/>
    <property type="match status" value="1"/>
</dbReference>
<evidence type="ECO:0000256" key="5">
    <source>
        <dbReference type="ARBA" id="ARBA00022801"/>
    </source>
</evidence>
<keyword evidence="8" id="KW-0106">Calcium</keyword>
<dbReference type="GO" id="GO:0016811">
    <property type="term" value="F:hydrolase activity, acting on carbon-nitrogen (but not peptide) bonds, in linear amides"/>
    <property type="evidence" value="ECO:0007669"/>
    <property type="project" value="InterPro"/>
</dbReference>
<feature type="binding site" evidence="8">
    <location>
        <position position="381"/>
    </location>
    <ligand>
        <name>Ca(2+)</name>
        <dbReference type="ChEBI" id="CHEBI:29108"/>
    </ligand>
</feature>
<evidence type="ECO:0000313" key="9">
    <source>
        <dbReference type="EMBL" id="RMT48207.1"/>
    </source>
</evidence>
<name>A0A0N8SUY7_PSESX</name>
<dbReference type="GO" id="GO:0017000">
    <property type="term" value="P:antibiotic biosynthetic process"/>
    <property type="evidence" value="ECO:0007669"/>
    <property type="project" value="InterPro"/>
</dbReference>
<feature type="binding site" evidence="8">
    <location>
        <position position="384"/>
    </location>
    <ligand>
        <name>Ca(2+)</name>
        <dbReference type="ChEBI" id="CHEBI:29108"/>
    </ligand>
</feature>
<dbReference type="GO" id="GO:0042597">
    <property type="term" value="C:periplasmic space"/>
    <property type="evidence" value="ECO:0007669"/>
    <property type="project" value="UniProtKB-SubCell"/>
</dbReference>
<sequence length="856" mass="95335">MADICHRTCTLLSAHWAMRANSLARIRPEAVSNRLVCRVSSSQLRHNDSLHSCLRHLQRKRMKRSLFILAIIIALLAGGAGWYVNSKLPVRDGEIAMSRLQAPVTLRYDERGVPHIRAENEADLYRALGYAHAQDRLFQMEMLRRLARGELAEVLGPNLLETDKLFRSLRIREHADAYVARQDKNTPTWKALEAYIDGINQYQDTHARPMEFDALGIPRRRFTPEDTVSIAGYLAYSFAAAFRTEPLLTYVRDQLGPDYLKVFDLDWHPDGMLDSKPALADADWKGLNQLAQLSHKALEDAGLPQFEGSNAWVISGSRTQSGKPILAGDPHIRFSVPSVWYEAQLSAPGFELYGHFPALNPFALLGHNMDFGWSLTMFQNDDVDLIAEKTNPDNPNQVWYHGQWVDMKRTEQQIAVKGQAPVTLTLLESPHGPIVNNVMGKNAGQAPIAMWWSFLVSANPVLDGFYEANRADTLDKMRSAAEKIQSPGLNIVWANAKGDIGWWAAAQLPIRPQGVNPTFILDGSTAQADKLGFYPFSANPHEENPARGYIVSANFQPLSPTGMQIPGYYNPAERGQELNRQLSDASIKWDLAASKALQLGTQTDYAPSILRPLIPVLRSVVSDPDERALVERLASWKGDYPVDSVGATLFNQFLFDLTEETFHDELGDAMFETLLSSRVMDAALPRLAADADSPWWNNRNSPHEESRANTVKVAWRASVSHLRSLYGTNPDEWVWGKAHTLTQGHPLGSQKPLDMIFNVGPYAAPGTHEVPNNLSSSIRPAPWPVGYGPSTRRLIDFADPAHSLGINPVGQSGVPFDKHYSDQAKAFVNGEYLPQRFSEKDVAEHTEGVLRLVPGA</sequence>
<evidence type="ECO:0000256" key="2">
    <source>
        <dbReference type="ARBA" id="ARBA00006586"/>
    </source>
</evidence>
<feature type="binding site" evidence="8">
    <location>
        <position position="245"/>
    </location>
    <ligand>
        <name>Ca(2+)</name>
        <dbReference type="ChEBI" id="CHEBI:29108"/>
    </ligand>
</feature>
<feature type="binding site" evidence="8">
    <location>
        <position position="517"/>
    </location>
    <ligand>
        <name>Ca(2+)</name>
        <dbReference type="ChEBI" id="CHEBI:29108"/>
    </ligand>
</feature>
<dbReference type="Gene3D" id="1.10.439.10">
    <property type="entry name" value="Penicillin Amidohydrolase, domain 1"/>
    <property type="match status" value="1"/>
</dbReference>
<reference evidence="9 10" key="1">
    <citation type="submission" date="2018-08" db="EMBL/GenBank/DDBJ databases">
        <title>Recombination of ecologically and evolutionarily significant loci maintains genetic cohesion in the Pseudomonas syringae species complex.</title>
        <authorList>
            <person name="Dillon M."/>
            <person name="Thakur S."/>
            <person name="Almeida R.N.D."/>
            <person name="Weir B.S."/>
            <person name="Guttman D.S."/>
        </authorList>
    </citation>
    <scope>NUCLEOTIDE SEQUENCE [LARGE SCALE GENOMIC DNA]</scope>
    <source>
        <strain evidence="9 10">ICMP 16926</strain>
    </source>
</reference>
<dbReference type="InterPro" id="IPR029055">
    <property type="entry name" value="Ntn_hydrolases_N"/>
</dbReference>
<comment type="cofactor">
    <cofactor evidence="8">
        <name>Ca(2+)</name>
        <dbReference type="ChEBI" id="CHEBI:29108"/>
    </cofactor>
    <text evidence="8">Binds 1 Ca(2+) ion per dimer.</text>
</comment>
<comment type="subcellular location">
    <subcellularLocation>
        <location evidence="1">Periplasm</location>
    </subcellularLocation>
</comment>
<proteinExistence type="inferred from homology"/>